<comment type="catalytic activity">
    <reaction evidence="13">
        <text>L-leucine + 2-oxoglutarate = 4-methyl-2-oxopentanoate + L-glutamate</text>
        <dbReference type="Rhea" id="RHEA:18321"/>
        <dbReference type="ChEBI" id="CHEBI:16810"/>
        <dbReference type="ChEBI" id="CHEBI:17865"/>
        <dbReference type="ChEBI" id="CHEBI:29985"/>
        <dbReference type="ChEBI" id="CHEBI:57427"/>
        <dbReference type="EC" id="2.6.1.42"/>
    </reaction>
</comment>
<comment type="catalytic activity">
    <reaction evidence="11">
        <text>L-valine + 2-oxoglutarate = 3-methyl-2-oxobutanoate + L-glutamate</text>
        <dbReference type="Rhea" id="RHEA:24813"/>
        <dbReference type="ChEBI" id="CHEBI:11851"/>
        <dbReference type="ChEBI" id="CHEBI:16810"/>
        <dbReference type="ChEBI" id="CHEBI:29985"/>
        <dbReference type="ChEBI" id="CHEBI:57762"/>
        <dbReference type="EC" id="2.6.1.42"/>
    </reaction>
</comment>
<dbReference type="CDD" id="cd01558">
    <property type="entry name" value="D-AAT_like"/>
    <property type="match status" value="1"/>
</dbReference>
<dbReference type="InterPro" id="IPR050571">
    <property type="entry name" value="Class-IV_PLP-Dep_Aminotrnsfr"/>
</dbReference>
<dbReference type="NCBIfam" id="NF005209">
    <property type="entry name" value="PRK06680.1"/>
    <property type="match status" value="1"/>
</dbReference>
<evidence type="ECO:0000256" key="4">
    <source>
        <dbReference type="ARBA" id="ARBA00004931"/>
    </source>
</evidence>
<evidence type="ECO:0000256" key="2">
    <source>
        <dbReference type="ARBA" id="ARBA00003109"/>
    </source>
</evidence>
<dbReference type="GO" id="GO:0004084">
    <property type="term" value="F:branched-chain-amino-acid transaminase activity"/>
    <property type="evidence" value="ECO:0007669"/>
    <property type="project" value="UniProtKB-EC"/>
</dbReference>
<keyword evidence="14" id="KW-0808">Transferase</keyword>
<evidence type="ECO:0000256" key="11">
    <source>
        <dbReference type="ARBA" id="ARBA00048212"/>
    </source>
</evidence>
<dbReference type="InterPro" id="IPR043132">
    <property type="entry name" value="BCAT-like_C"/>
</dbReference>
<dbReference type="GO" id="GO:0009082">
    <property type="term" value="P:branched-chain amino acid biosynthetic process"/>
    <property type="evidence" value="ECO:0007669"/>
    <property type="project" value="UniProtKB-KW"/>
</dbReference>
<dbReference type="InterPro" id="IPR001544">
    <property type="entry name" value="Aminotrans_IV"/>
</dbReference>
<keyword evidence="10" id="KW-0100">Branched-chain amino acid biosynthesis</keyword>
<dbReference type="Gene3D" id="3.20.10.10">
    <property type="entry name" value="D-amino Acid Aminotransferase, subunit A, domain 2"/>
    <property type="match status" value="1"/>
</dbReference>
<evidence type="ECO:0000256" key="12">
    <source>
        <dbReference type="ARBA" id="ARBA00048798"/>
    </source>
</evidence>
<evidence type="ECO:0000313" key="14">
    <source>
        <dbReference type="EMBL" id="SFS46737.1"/>
    </source>
</evidence>
<organism evidence="14 15">
    <name type="scientific">Brevundimonas viscosa</name>
    <dbReference type="NCBI Taxonomy" id="871741"/>
    <lineage>
        <taxon>Bacteria</taxon>
        <taxon>Pseudomonadati</taxon>
        <taxon>Pseudomonadota</taxon>
        <taxon>Alphaproteobacteria</taxon>
        <taxon>Caulobacterales</taxon>
        <taxon>Caulobacteraceae</taxon>
        <taxon>Brevundimonas</taxon>
    </lineage>
</organism>
<reference evidence="15" key="1">
    <citation type="submission" date="2016-10" db="EMBL/GenBank/DDBJ databases">
        <authorList>
            <person name="Varghese N."/>
            <person name="Submissions S."/>
        </authorList>
    </citation>
    <scope>NUCLEOTIDE SEQUENCE [LARGE SCALE GENOMIC DNA]</scope>
    <source>
        <strain evidence="15">CGMCC 1.10683</strain>
    </source>
</reference>
<dbReference type="EMBL" id="FOZV01000002">
    <property type="protein sequence ID" value="SFS46737.1"/>
    <property type="molecule type" value="Genomic_DNA"/>
</dbReference>
<dbReference type="GO" id="GO:0008652">
    <property type="term" value="P:amino acid biosynthetic process"/>
    <property type="evidence" value="ECO:0007669"/>
    <property type="project" value="UniProtKB-ARBA"/>
</dbReference>
<dbReference type="InterPro" id="IPR036038">
    <property type="entry name" value="Aminotransferase-like"/>
</dbReference>
<comment type="catalytic activity">
    <reaction evidence="12">
        <text>L-isoleucine + 2-oxoglutarate = (S)-3-methyl-2-oxopentanoate + L-glutamate</text>
        <dbReference type="Rhea" id="RHEA:24801"/>
        <dbReference type="ChEBI" id="CHEBI:16810"/>
        <dbReference type="ChEBI" id="CHEBI:29985"/>
        <dbReference type="ChEBI" id="CHEBI:35146"/>
        <dbReference type="ChEBI" id="CHEBI:58045"/>
        <dbReference type="EC" id="2.6.1.42"/>
    </reaction>
</comment>
<keyword evidence="9" id="KW-0663">Pyridoxal phosphate</keyword>
<dbReference type="Gene3D" id="3.30.470.10">
    <property type="match status" value="1"/>
</dbReference>
<dbReference type="SUPFAM" id="SSF56752">
    <property type="entry name" value="D-aminoacid aminotransferase-like PLP-dependent enzymes"/>
    <property type="match status" value="1"/>
</dbReference>
<dbReference type="PANTHER" id="PTHR42743:SF11">
    <property type="entry name" value="AMINODEOXYCHORISMATE LYASE"/>
    <property type="match status" value="1"/>
</dbReference>
<evidence type="ECO:0000256" key="1">
    <source>
        <dbReference type="ARBA" id="ARBA00001933"/>
    </source>
</evidence>
<evidence type="ECO:0000256" key="3">
    <source>
        <dbReference type="ARBA" id="ARBA00004824"/>
    </source>
</evidence>
<evidence type="ECO:0000256" key="6">
    <source>
        <dbReference type="ARBA" id="ARBA00009320"/>
    </source>
</evidence>
<proteinExistence type="inferred from homology"/>
<keyword evidence="14" id="KW-0032">Aminotransferase</keyword>
<sequence length="287" mass="31883">MSRFAYVNGTYRPLRDAVVHVEDRGFQFADGVYEVWSVFDGRLADFEGHLTRLWRSLDELRIDRPMSPEALARVLKETVRRNRVREGLVYIQITRGTARRDHPFPAEGTPPSVVVTARTLPLAKGNAAAVKGVAVITQPDIRWGRCDIKTVGLLPNVLAKQAAKERGAAEAWMVDEMGLVTEGSSTNAWIVDEHGKLRTRDTQSNILRGITRAAVLEMAAKEGIELEERAFSVDEARRAREAFYTSASGFVMPAVSIDGVKIGDGKPGPVATRLRTLYLERARREAI</sequence>
<gene>
    <name evidence="14" type="ORF">SAMN05192570_1508</name>
</gene>
<dbReference type="Proteomes" id="UP000198788">
    <property type="component" value="Unassembled WGS sequence"/>
</dbReference>
<dbReference type="EC" id="2.6.1.42" evidence="7"/>
<evidence type="ECO:0000256" key="13">
    <source>
        <dbReference type="ARBA" id="ARBA00049229"/>
    </source>
</evidence>
<protein>
    <recommendedName>
        <fullName evidence="8">Probable branched-chain-amino-acid aminotransferase</fullName>
        <ecNumber evidence="7">2.6.1.42</ecNumber>
    </recommendedName>
</protein>
<dbReference type="Pfam" id="PF01063">
    <property type="entry name" value="Aminotran_4"/>
    <property type="match status" value="1"/>
</dbReference>
<evidence type="ECO:0000256" key="10">
    <source>
        <dbReference type="ARBA" id="ARBA00023304"/>
    </source>
</evidence>
<dbReference type="FunFam" id="3.20.10.10:FF:000002">
    <property type="entry name" value="D-alanine aminotransferase"/>
    <property type="match status" value="1"/>
</dbReference>
<comment type="similarity">
    <text evidence="6">Belongs to the class-IV pyridoxal-phosphate-dependent aminotransferase family.</text>
</comment>
<evidence type="ECO:0000313" key="15">
    <source>
        <dbReference type="Proteomes" id="UP000198788"/>
    </source>
</evidence>
<dbReference type="PANTHER" id="PTHR42743">
    <property type="entry name" value="AMINO-ACID AMINOTRANSFERASE"/>
    <property type="match status" value="1"/>
</dbReference>
<dbReference type="AlphaFoldDB" id="A0A1I6Q2P7"/>
<dbReference type="RefSeq" id="WP_092308368.1">
    <property type="nucleotide sequence ID" value="NZ_FOZV01000002.1"/>
</dbReference>
<dbReference type="GO" id="GO:0005829">
    <property type="term" value="C:cytosol"/>
    <property type="evidence" value="ECO:0007669"/>
    <property type="project" value="TreeGrafter"/>
</dbReference>
<keyword evidence="10" id="KW-0028">Amino-acid biosynthesis</keyword>
<dbReference type="STRING" id="871741.SAMN05192570_1508"/>
<comment type="pathway">
    <text evidence="5">Amino-acid biosynthesis; L-leucine biosynthesis; L-leucine from 3-methyl-2-oxobutanoate: step 4/4.</text>
</comment>
<accession>A0A1I6Q2P7</accession>
<comment type="pathway">
    <text evidence="4">Amino-acid biosynthesis; L-valine biosynthesis; L-valine from pyruvate: step 4/4.</text>
</comment>
<evidence type="ECO:0000256" key="9">
    <source>
        <dbReference type="ARBA" id="ARBA00022898"/>
    </source>
</evidence>
<keyword evidence="15" id="KW-1185">Reference proteome</keyword>
<comment type="function">
    <text evidence="2">Acts on leucine, isoleucine and valine.</text>
</comment>
<dbReference type="OrthoDB" id="9805628at2"/>
<evidence type="ECO:0000256" key="7">
    <source>
        <dbReference type="ARBA" id="ARBA00013053"/>
    </source>
</evidence>
<comment type="pathway">
    <text evidence="3">Amino-acid biosynthesis; L-isoleucine biosynthesis; L-isoleucine from 2-oxobutanoate: step 4/4.</text>
</comment>
<comment type="cofactor">
    <cofactor evidence="1">
        <name>pyridoxal 5'-phosphate</name>
        <dbReference type="ChEBI" id="CHEBI:597326"/>
    </cofactor>
</comment>
<dbReference type="InterPro" id="IPR043131">
    <property type="entry name" value="BCAT-like_N"/>
</dbReference>
<evidence type="ECO:0000256" key="5">
    <source>
        <dbReference type="ARBA" id="ARBA00005072"/>
    </source>
</evidence>
<evidence type="ECO:0000256" key="8">
    <source>
        <dbReference type="ARBA" id="ARBA00014472"/>
    </source>
</evidence>
<name>A0A1I6Q2P7_9CAUL</name>